<dbReference type="EMBL" id="KE346367">
    <property type="protein sequence ID" value="KJE94480.1"/>
    <property type="molecule type" value="Genomic_DNA"/>
</dbReference>
<keyword evidence="3 5" id="KW-1133">Transmembrane helix</keyword>
<reference evidence="8" key="1">
    <citation type="submission" date="2011-02" db="EMBL/GenBank/DDBJ databases">
        <title>The Genome Sequence of Capsaspora owczarzaki ATCC 30864.</title>
        <authorList>
            <person name="Russ C."/>
            <person name="Cuomo C."/>
            <person name="Burger G."/>
            <person name="Gray M.W."/>
            <person name="Holland P.W.H."/>
            <person name="King N."/>
            <person name="Lang F.B.F."/>
            <person name="Roger A.J."/>
            <person name="Ruiz-Trillo I."/>
            <person name="Young S.K."/>
            <person name="Zeng Q."/>
            <person name="Gargeya S."/>
            <person name="Alvarado L."/>
            <person name="Berlin A."/>
            <person name="Chapman S.B."/>
            <person name="Chen Z."/>
            <person name="Freedman E."/>
            <person name="Gellesch M."/>
            <person name="Goldberg J."/>
            <person name="Griggs A."/>
            <person name="Gujja S."/>
            <person name="Heilman E."/>
            <person name="Heiman D."/>
            <person name="Howarth C."/>
            <person name="Mehta T."/>
            <person name="Neiman D."/>
            <person name="Pearson M."/>
            <person name="Roberts A."/>
            <person name="Saif S."/>
            <person name="Shea T."/>
            <person name="Shenoy N."/>
            <person name="Sisk P."/>
            <person name="Stolte C."/>
            <person name="Sykes S."/>
            <person name="White J."/>
            <person name="Yandava C."/>
            <person name="Haas B."/>
            <person name="Nusbaum C."/>
            <person name="Birren B."/>
        </authorList>
    </citation>
    <scope>NUCLEOTIDE SEQUENCE</scope>
    <source>
        <strain evidence="8">ATCC 30864</strain>
    </source>
</reference>
<comment type="subcellular location">
    <subcellularLocation>
        <location evidence="1">Membrane</location>
        <topology evidence="1">Multi-pass membrane protein</topology>
    </subcellularLocation>
</comment>
<dbReference type="Proteomes" id="UP000008743">
    <property type="component" value="Unassembled WGS sequence"/>
</dbReference>
<dbReference type="Pfam" id="PF01284">
    <property type="entry name" value="MARVEL"/>
    <property type="match status" value="1"/>
</dbReference>
<sequence length="185" mass="19714">MVNISTADLREPRVFLYIIVWFLAMISFGCVAGPDYRDSGSLAGACPGSFKYDSLDAICNNDVIGKSSWKSSGVFMVAIGVIVFIWAFVMTVAHVVFPSKLPLSMPIIELGVNIAMVFLFIIASAVWAKTVSDIGDELTSFGISFTTWRAGAAFGFLSTFALLALAVFIALSIRRGAPAAAPAVV</sequence>
<evidence type="ECO:0000256" key="5">
    <source>
        <dbReference type="SAM" id="Phobius"/>
    </source>
</evidence>
<accession>A0A0D2WRF9</accession>
<proteinExistence type="predicted"/>
<evidence type="ECO:0000313" key="7">
    <source>
        <dbReference type="EMBL" id="KJE94480.1"/>
    </source>
</evidence>
<evidence type="ECO:0000256" key="1">
    <source>
        <dbReference type="ARBA" id="ARBA00004141"/>
    </source>
</evidence>
<organism evidence="7 8">
    <name type="scientific">Capsaspora owczarzaki (strain ATCC 30864)</name>
    <dbReference type="NCBI Taxonomy" id="595528"/>
    <lineage>
        <taxon>Eukaryota</taxon>
        <taxon>Filasterea</taxon>
        <taxon>Capsaspora</taxon>
    </lineage>
</organism>
<dbReference type="PROSITE" id="PS51225">
    <property type="entry name" value="MARVEL"/>
    <property type="match status" value="1"/>
</dbReference>
<keyword evidence="2 5" id="KW-0812">Transmembrane</keyword>
<feature type="transmembrane region" description="Helical" evidence="5">
    <location>
        <begin position="110"/>
        <end position="128"/>
    </location>
</feature>
<dbReference type="InParanoid" id="A0A0D2WRF9"/>
<keyword evidence="4 5" id="KW-0472">Membrane</keyword>
<feature type="domain" description="MARVEL" evidence="6">
    <location>
        <begin position="8"/>
        <end position="174"/>
    </location>
</feature>
<dbReference type="AlphaFoldDB" id="A0A0D2WRF9"/>
<keyword evidence="8" id="KW-1185">Reference proteome</keyword>
<feature type="transmembrane region" description="Helical" evidence="5">
    <location>
        <begin position="14"/>
        <end position="34"/>
    </location>
</feature>
<evidence type="ECO:0000256" key="4">
    <source>
        <dbReference type="ARBA" id="ARBA00023136"/>
    </source>
</evidence>
<feature type="transmembrane region" description="Helical" evidence="5">
    <location>
        <begin position="148"/>
        <end position="171"/>
    </location>
</feature>
<dbReference type="PhylomeDB" id="A0A0D2WRF9"/>
<dbReference type="GO" id="GO:0016020">
    <property type="term" value="C:membrane"/>
    <property type="evidence" value="ECO:0007669"/>
    <property type="project" value="UniProtKB-SubCell"/>
</dbReference>
<name>A0A0D2WRF9_CAPO3</name>
<evidence type="ECO:0000256" key="3">
    <source>
        <dbReference type="ARBA" id="ARBA00022989"/>
    </source>
</evidence>
<dbReference type="RefSeq" id="XP_004346800.1">
    <property type="nucleotide sequence ID" value="XM_004346750.2"/>
</dbReference>
<evidence type="ECO:0000313" key="8">
    <source>
        <dbReference type="Proteomes" id="UP000008743"/>
    </source>
</evidence>
<protein>
    <recommendedName>
        <fullName evidence="6">MARVEL domain-containing protein</fullName>
    </recommendedName>
</protein>
<dbReference type="InterPro" id="IPR008253">
    <property type="entry name" value="Marvel"/>
</dbReference>
<evidence type="ECO:0000256" key="2">
    <source>
        <dbReference type="ARBA" id="ARBA00022692"/>
    </source>
</evidence>
<dbReference type="OrthoDB" id="10006326at2759"/>
<feature type="transmembrane region" description="Helical" evidence="5">
    <location>
        <begin position="74"/>
        <end position="98"/>
    </location>
</feature>
<gene>
    <name evidence="7" type="ORF">CAOG_005115</name>
</gene>
<evidence type="ECO:0000259" key="6">
    <source>
        <dbReference type="PROSITE" id="PS51225"/>
    </source>
</evidence>